<evidence type="ECO:0000256" key="2">
    <source>
        <dbReference type="SAM" id="MobiDB-lite"/>
    </source>
</evidence>
<dbReference type="PROSITE" id="PS51831">
    <property type="entry name" value="HD"/>
    <property type="match status" value="1"/>
</dbReference>
<keyword evidence="1" id="KW-0378">Hydrolase</keyword>
<gene>
    <name evidence="4" type="ORF">HKBW3S25_00596</name>
    <name evidence="5" type="ORF">HKBW3S43_01431</name>
</gene>
<evidence type="ECO:0000259" key="3">
    <source>
        <dbReference type="PROSITE" id="PS51831"/>
    </source>
</evidence>
<dbReference type="NCBIfam" id="TIGR00277">
    <property type="entry name" value="HDIG"/>
    <property type="match status" value="1"/>
</dbReference>
<dbReference type="AlphaFoldDB" id="A0A6V8P2X3"/>
<evidence type="ECO:0000313" key="4">
    <source>
        <dbReference type="EMBL" id="GFP25146.1"/>
    </source>
</evidence>
<reference evidence="6 7" key="1">
    <citation type="journal article" date="2020" name="Front. Microbiol.">
        <title>Single-cell genomics of novel Actinobacteria with the Wood-Ljungdahl pathway discovered in a serpentinizing system.</title>
        <authorList>
            <person name="Merino N."/>
            <person name="Kawai M."/>
            <person name="Boyd E.S."/>
            <person name="Colman D.R."/>
            <person name="McGlynn S.E."/>
            <person name="Nealson K.H."/>
            <person name="Kurokawa K."/>
            <person name="Hongoh Y."/>
        </authorList>
    </citation>
    <scope>NUCLEOTIDE SEQUENCE [LARGE SCALE GENOMIC DNA]</scope>
    <source>
        <strain evidence="4 6">S25</strain>
        <strain evidence="5 7">S43</strain>
    </source>
</reference>
<evidence type="ECO:0000313" key="6">
    <source>
        <dbReference type="Proteomes" id="UP000543224"/>
    </source>
</evidence>
<dbReference type="Proteomes" id="UP000576480">
    <property type="component" value="Unassembled WGS sequence"/>
</dbReference>
<evidence type="ECO:0000313" key="5">
    <source>
        <dbReference type="EMBL" id="GFP35642.1"/>
    </source>
</evidence>
<dbReference type="SMART" id="SM00471">
    <property type="entry name" value="HDc"/>
    <property type="match status" value="1"/>
</dbReference>
<dbReference type="PANTHER" id="PTHR37294">
    <property type="entry name" value="3'-5' EXORIBONUCLEASE YHAM"/>
    <property type="match status" value="1"/>
</dbReference>
<dbReference type="InterPro" id="IPR003607">
    <property type="entry name" value="HD/PDEase_dom"/>
</dbReference>
<dbReference type="CDD" id="cd00077">
    <property type="entry name" value="HDc"/>
    <property type="match status" value="1"/>
</dbReference>
<dbReference type="SUPFAM" id="SSF50249">
    <property type="entry name" value="Nucleic acid-binding proteins"/>
    <property type="match status" value="1"/>
</dbReference>
<evidence type="ECO:0000256" key="1">
    <source>
        <dbReference type="ARBA" id="ARBA00022801"/>
    </source>
</evidence>
<feature type="domain" description="HD" evidence="3">
    <location>
        <begin position="163"/>
        <end position="283"/>
    </location>
</feature>
<dbReference type="InterPro" id="IPR012340">
    <property type="entry name" value="NA-bd_OB-fold"/>
</dbReference>
<dbReference type="EMBL" id="BLSB01000160">
    <property type="protein sequence ID" value="GFP35642.1"/>
    <property type="molecule type" value="Genomic_DNA"/>
</dbReference>
<dbReference type="InterPro" id="IPR006674">
    <property type="entry name" value="HD_domain"/>
</dbReference>
<dbReference type="Gene3D" id="2.40.50.140">
    <property type="entry name" value="Nucleic acid-binding proteins"/>
    <property type="match status" value="1"/>
</dbReference>
<dbReference type="EMBL" id="BLRX01000044">
    <property type="protein sequence ID" value="GFP25146.1"/>
    <property type="molecule type" value="Genomic_DNA"/>
</dbReference>
<accession>A0A6V8P2X3</accession>
<dbReference type="RefSeq" id="WP_176230185.1">
    <property type="nucleotide sequence ID" value="NZ_BLSB01000160.1"/>
</dbReference>
<feature type="compositionally biased region" description="Basic and acidic residues" evidence="2">
    <location>
        <begin position="333"/>
        <end position="350"/>
    </location>
</feature>
<sequence>MKNQYVSELTNGSIINSAFVVSKKQISQKKDGSSYCRLELQDKSGKIKGVLWTETLERTKDFEVGDYVFVRGEVSLYGDELQANILTLQKIQDLKKVDLSDFIRTCPKDVKEMFSRLLSLIRSMKNPFLRDLLLKFFLDESFSDSFKKAAAAITYHHSYSGGLLEHTLSVCETCDHMAAKYSNVNRDLALAGAILHDIGKVHEYKVGVVIEMTDEGKLLGHIAMGHQMVAEKINEIEFFPADLRTHLLHILLSHHGQKEWGSPRCPQTLEAFLVYHADTLDADIGSFNLLMDESPNSDWSRYARNFERRVYLKFVSDQPYKEGDTEVGSEPDVESHRVNDHWSEEKDRLFVLDNNSSDNSPPNTDLP</sequence>
<dbReference type="GO" id="GO:0016787">
    <property type="term" value="F:hydrolase activity"/>
    <property type="evidence" value="ECO:0007669"/>
    <property type="project" value="UniProtKB-KW"/>
</dbReference>
<dbReference type="GO" id="GO:0031125">
    <property type="term" value="P:rRNA 3'-end processing"/>
    <property type="evidence" value="ECO:0007669"/>
    <property type="project" value="TreeGrafter"/>
</dbReference>
<proteinExistence type="predicted"/>
<dbReference type="PANTHER" id="PTHR37294:SF1">
    <property type="entry name" value="3'-5' EXORIBONUCLEASE YHAM"/>
    <property type="match status" value="1"/>
</dbReference>
<comment type="caution">
    <text evidence="4">The sequence shown here is derived from an EMBL/GenBank/DDBJ whole genome shotgun (WGS) entry which is preliminary data.</text>
</comment>
<dbReference type="Proteomes" id="UP000543224">
    <property type="component" value="Unassembled WGS sequence"/>
</dbReference>
<dbReference type="Pfam" id="PF01966">
    <property type="entry name" value="HD"/>
    <property type="match status" value="1"/>
</dbReference>
<dbReference type="InterPro" id="IPR006675">
    <property type="entry name" value="HDIG_dom"/>
</dbReference>
<feature type="region of interest" description="Disordered" evidence="2">
    <location>
        <begin position="320"/>
        <end position="367"/>
    </location>
</feature>
<dbReference type="InterPro" id="IPR004365">
    <property type="entry name" value="NA-bd_OB_tRNA"/>
</dbReference>
<dbReference type="SUPFAM" id="SSF109604">
    <property type="entry name" value="HD-domain/PDEase-like"/>
    <property type="match status" value="1"/>
</dbReference>
<dbReference type="Pfam" id="PF01336">
    <property type="entry name" value="tRNA_anti-codon"/>
    <property type="match status" value="1"/>
</dbReference>
<dbReference type="Gene3D" id="1.10.3210.10">
    <property type="entry name" value="Hypothetical protein af1432"/>
    <property type="match status" value="1"/>
</dbReference>
<name>A0A6V8P2X3_9ACTN</name>
<protein>
    <submittedName>
        <fullName evidence="4">3'-5' exoribonuclease</fullName>
    </submittedName>
</protein>
<organism evidence="4 6">
    <name type="scientific">Candidatus Hakubella thermalkaliphila</name>
    <dbReference type="NCBI Taxonomy" id="2754717"/>
    <lineage>
        <taxon>Bacteria</taxon>
        <taxon>Bacillati</taxon>
        <taxon>Actinomycetota</taxon>
        <taxon>Actinomycetota incertae sedis</taxon>
        <taxon>Candidatus Hakubellales</taxon>
        <taxon>Candidatus Hakubellaceae</taxon>
        <taxon>Candidatus Hakubella</taxon>
    </lineage>
</organism>
<feature type="compositionally biased region" description="Low complexity" evidence="2">
    <location>
        <begin position="352"/>
        <end position="367"/>
    </location>
</feature>
<dbReference type="InterPro" id="IPR050798">
    <property type="entry name" value="YhaM_exoribonuc/phosphodiest"/>
</dbReference>
<dbReference type="GO" id="GO:0003676">
    <property type="term" value="F:nucleic acid binding"/>
    <property type="evidence" value="ECO:0007669"/>
    <property type="project" value="InterPro"/>
</dbReference>
<evidence type="ECO:0000313" key="7">
    <source>
        <dbReference type="Proteomes" id="UP000576480"/>
    </source>
</evidence>